<feature type="transmembrane region" description="Helical" evidence="1">
    <location>
        <begin position="20"/>
        <end position="37"/>
    </location>
</feature>
<evidence type="ECO:0000256" key="1">
    <source>
        <dbReference type="SAM" id="Phobius"/>
    </source>
</evidence>
<feature type="transmembrane region" description="Helical" evidence="1">
    <location>
        <begin position="160"/>
        <end position="182"/>
    </location>
</feature>
<sequence>MRTFANVVRSEWLKMRKSNIWLLVFVSPVLSALAGLGQTLNETHAWEQLLASMAVLHAILFLPLLTGVFAAFVCRYEHAGGGWKQLLSLPMSRTTLYAAKFAVVVAILALTQLLFLAFLLAVGYARGIHEAVPWVVLWKSVLGGWIASLPLAALQLFVSVAWASFAAPLALNVVLTVPNMLIVNSSDYGPYYPWAQPVLSMIPAASKNFGAFNVSFETLLFIITGSFVLFAAAGLTYFQRKEI</sequence>
<reference evidence="2 3" key="1">
    <citation type="submission" date="2019-02" db="EMBL/GenBank/DDBJ databases">
        <title>Paenibacillus sp. nov., isolated from surface-sterilized tissue of Thalictrum simplex L.</title>
        <authorList>
            <person name="Tuo L."/>
        </authorList>
    </citation>
    <scope>NUCLEOTIDE SEQUENCE [LARGE SCALE GENOMIC DNA]</scope>
    <source>
        <strain evidence="2 3">N2SHLJ1</strain>
    </source>
</reference>
<keyword evidence="1" id="KW-1133">Transmembrane helix</keyword>
<keyword evidence="1" id="KW-0812">Transmembrane</keyword>
<dbReference type="EMBL" id="SIRE01000006">
    <property type="protein sequence ID" value="TBL79966.1"/>
    <property type="molecule type" value="Genomic_DNA"/>
</dbReference>
<evidence type="ECO:0000313" key="3">
    <source>
        <dbReference type="Proteomes" id="UP000293142"/>
    </source>
</evidence>
<evidence type="ECO:0008006" key="4">
    <source>
        <dbReference type="Google" id="ProtNLM"/>
    </source>
</evidence>
<feature type="transmembrane region" description="Helical" evidence="1">
    <location>
        <begin position="131"/>
        <end position="153"/>
    </location>
</feature>
<feature type="transmembrane region" description="Helical" evidence="1">
    <location>
        <begin position="49"/>
        <end position="76"/>
    </location>
</feature>
<dbReference type="Pfam" id="PF12730">
    <property type="entry name" value="ABC2_membrane_4"/>
    <property type="match status" value="1"/>
</dbReference>
<dbReference type="OrthoDB" id="9781996at2"/>
<proteinExistence type="predicted"/>
<dbReference type="Proteomes" id="UP000293142">
    <property type="component" value="Unassembled WGS sequence"/>
</dbReference>
<dbReference type="PANTHER" id="PTHR37305">
    <property type="entry name" value="INTEGRAL MEMBRANE PROTEIN-RELATED"/>
    <property type="match status" value="1"/>
</dbReference>
<feature type="transmembrane region" description="Helical" evidence="1">
    <location>
        <begin position="97"/>
        <end position="125"/>
    </location>
</feature>
<name>A0A4Q9DUD7_9BACL</name>
<comment type="caution">
    <text evidence="2">The sequence shown here is derived from an EMBL/GenBank/DDBJ whole genome shotgun (WGS) entry which is preliminary data.</text>
</comment>
<dbReference type="PANTHER" id="PTHR37305:SF1">
    <property type="entry name" value="MEMBRANE PROTEIN"/>
    <property type="match status" value="1"/>
</dbReference>
<organism evidence="2 3">
    <name type="scientific">Paenibacillus thalictri</name>
    <dbReference type="NCBI Taxonomy" id="2527873"/>
    <lineage>
        <taxon>Bacteria</taxon>
        <taxon>Bacillati</taxon>
        <taxon>Bacillota</taxon>
        <taxon>Bacilli</taxon>
        <taxon>Bacillales</taxon>
        <taxon>Paenibacillaceae</taxon>
        <taxon>Paenibacillus</taxon>
    </lineage>
</organism>
<gene>
    <name evidence="2" type="ORF">EYB31_10300</name>
</gene>
<dbReference type="CDD" id="cd21809">
    <property type="entry name" value="ABC-2_lan_permease-like"/>
    <property type="match status" value="1"/>
</dbReference>
<dbReference type="AlphaFoldDB" id="A0A4Q9DUD7"/>
<protein>
    <recommendedName>
        <fullName evidence="4">ABC transporter permease</fullName>
    </recommendedName>
</protein>
<evidence type="ECO:0000313" key="2">
    <source>
        <dbReference type="EMBL" id="TBL79966.1"/>
    </source>
</evidence>
<keyword evidence="1" id="KW-0472">Membrane</keyword>
<feature type="transmembrane region" description="Helical" evidence="1">
    <location>
        <begin position="219"/>
        <end position="238"/>
    </location>
</feature>
<accession>A0A4Q9DUD7</accession>
<dbReference type="RefSeq" id="WP_131013211.1">
    <property type="nucleotide sequence ID" value="NZ_SIRE01000006.1"/>
</dbReference>
<keyword evidence="3" id="KW-1185">Reference proteome</keyword>